<dbReference type="EMBL" id="CP077093">
    <property type="protein sequence ID" value="QXI26032.1"/>
    <property type="molecule type" value="Genomic_DNA"/>
</dbReference>
<dbReference type="Proteomes" id="UP000634530">
    <property type="component" value="Chromosome"/>
</dbReference>
<gene>
    <name evidence="1" type="ORF">HU752_018905</name>
</gene>
<evidence type="ECO:0000313" key="2">
    <source>
        <dbReference type="Proteomes" id="UP000634530"/>
    </source>
</evidence>
<evidence type="ECO:0000313" key="1">
    <source>
        <dbReference type="EMBL" id="QXI26032.1"/>
    </source>
</evidence>
<dbReference type="KEGG" id="pvw:HU752_018905"/>
<reference evidence="1 2" key="1">
    <citation type="journal article" date="2020" name="Microorganisms">
        <title>Reliable Identification of Environmental Pseudomonas Isolates Using the rpoD Gene.</title>
        <authorList>
            <consortium name="The Broad Institute Genome Sequencing Platform"/>
            <person name="Girard L."/>
            <person name="Lood C."/>
            <person name="Rokni-Zadeh H."/>
            <person name="van Noort V."/>
            <person name="Lavigne R."/>
            <person name="De Mot R."/>
        </authorList>
    </citation>
    <scope>NUCLEOTIDE SEQUENCE [LARGE SCALE GENOMIC DNA]</scope>
    <source>
        <strain evidence="1 2">RW8P3</strain>
    </source>
</reference>
<name>A0A9E6PFS8_9PSED</name>
<sequence>MSVLNFPRIYFNGHMFWNPPTANNNDVLPVYEAVKMEMNWPFLASYDITPQNADKALMPWMIKPLDMSTLPDYVLQVPTNAPKPDGKVHRMIPAEWDLFGDNGCGTVNYRDTTSLITGGELPGGRYVDSDALISKPYQLLGNPLGSNSLPPARFVDISPWQNTFTALYFDKLVLGDDQCGLVLDRQHRMMDRFLNFNWGALGGLMTVTTTWQTCFPKENLHWTIGGSQLLNNLYEQMQRQQAKGLMFRFSTYLTCYDKNGIFNNYPPIDTHSSDLAAQEKVRAMYEKGLNNVADIFFNPAYSRTNGVLGLWFDDEFPTAPAGRRLTPAAPINVYQKTPGDSPLPPGATLHLGVTSTHLQTDSDVISLDLLNTFPFYQVNPKAAIPVPEKYHAGDFTLGVNNLGQFTAVANFGFDQYQQAAFDQRSGILDLHFDPSLRQKLQTGTLELRQKGTTTATATQQKWTAEVVQSGSFIDVGDSRELQIMVQCDGKPAPTGTTLWVAEYNNPYMLTTSDYYLAFSNNANFTLFCNDPSNPSNNKSNLPQFVDAAVVQNTVDIGSGRRLRAVSVEADTTALEPMTYQAYLPTPASVSLAPCLALENATPMEGVLHDPLKNTVQYSIAAIKTNAQGVASLKIKAIAPGFPTLRFFLQDGTPSPVVPFSFDYTSAYTDFLAPLRVLPLEPQLQQDFVDAWNKVYQNADAGQEIWASFIYPRILEPFYYLYPIMSKYMPLNSLSRVEGAIDQLIVLVSKQYQEESTLAMPITRDLPQSRRAVLELWAQSLVKRNYPPIQLSMSDFNNR</sequence>
<dbReference type="AlphaFoldDB" id="A0A9E6PFS8"/>
<protein>
    <submittedName>
        <fullName evidence="1">Uncharacterized protein</fullName>
    </submittedName>
</protein>
<organism evidence="1 2">
    <name type="scientific">Pseudomonas vanderleydeniana</name>
    <dbReference type="NCBI Taxonomy" id="2745495"/>
    <lineage>
        <taxon>Bacteria</taxon>
        <taxon>Pseudomonadati</taxon>
        <taxon>Pseudomonadota</taxon>
        <taxon>Gammaproteobacteria</taxon>
        <taxon>Pseudomonadales</taxon>
        <taxon>Pseudomonadaceae</taxon>
        <taxon>Pseudomonas</taxon>
    </lineage>
</organism>
<dbReference type="RefSeq" id="WP_186679473.1">
    <property type="nucleotide sequence ID" value="NZ_CP077093.1"/>
</dbReference>
<reference evidence="1 2" key="2">
    <citation type="journal article" date="2021" name="Microorganisms">
        <title>The Ever-Expanding Pseudomonas Genus: Description of 43 New Species and Partition of the Pseudomonas putida Group.</title>
        <authorList>
            <person name="Girard L."/>
            <person name="Lood C."/>
            <person name="Hofte M."/>
            <person name="Vandamme P."/>
            <person name="Rokni-Zadeh H."/>
            <person name="van Noort V."/>
            <person name="Lavigne R."/>
            <person name="De Mot R."/>
        </authorList>
    </citation>
    <scope>NUCLEOTIDE SEQUENCE [LARGE SCALE GENOMIC DNA]</scope>
    <source>
        <strain evidence="1 2">RW8P3</strain>
    </source>
</reference>
<keyword evidence="2" id="KW-1185">Reference proteome</keyword>
<accession>A0A9E6PFS8</accession>
<proteinExistence type="predicted"/>